<keyword evidence="2" id="KW-0812">Transmembrane</keyword>
<dbReference type="PANTHER" id="PTHR47245:SF2">
    <property type="entry name" value="PEPTIDYL-PROLYL CIS-TRANS ISOMERASE HP_0175-RELATED"/>
    <property type="match status" value="1"/>
</dbReference>
<gene>
    <name evidence="4" type="ORF">MiSe_87190</name>
</gene>
<dbReference type="Proteomes" id="UP001050975">
    <property type="component" value="Unassembled WGS sequence"/>
</dbReference>
<feature type="region of interest" description="Disordered" evidence="1">
    <location>
        <begin position="1"/>
        <end position="22"/>
    </location>
</feature>
<reference evidence="4" key="1">
    <citation type="submission" date="2019-10" db="EMBL/GenBank/DDBJ databases">
        <title>Draft genome sequece of Microseira wollei NIES-4236.</title>
        <authorList>
            <person name="Yamaguchi H."/>
            <person name="Suzuki S."/>
            <person name="Kawachi M."/>
        </authorList>
    </citation>
    <scope>NUCLEOTIDE SEQUENCE</scope>
    <source>
        <strain evidence="4">NIES-4236</strain>
    </source>
</reference>
<dbReference type="RefSeq" id="WP_226593161.1">
    <property type="nucleotide sequence ID" value="NZ_BLAY01000266.1"/>
</dbReference>
<feature type="transmembrane region" description="Helical" evidence="2">
    <location>
        <begin position="36"/>
        <end position="53"/>
    </location>
</feature>
<organism evidence="4 5">
    <name type="scientific">Microseira wollei NIES-4236</name>
    <dbReference type="NCBI Taxonomy" id="2530354"/>
    <lineage>
        <taxon>Bacteria</taxon>
        <taxon>Bacillati</taxon>
        <taxon>Cyanobacteriota</taxon>
        <taxon>Cyanophyceae</taxon>
        <taxon>Oscillatoriophycideae</taxon>
        <taxon>Aerosakkonematales</taxon>
        <taxon>Aerosakkonemataceae</taxon>
        <taxon>Microseira</taxon>
    </lineage>
</organism>
<sequence>MQETVTTRINQATLPSSKDGEGDQPKLLIRILREPLLHFLILGALLFGLYFWVNGASLTSTSPKQIEVSAAVIESLKTSWKLQWGRSPNPKEFQKLVDNYIRDEVLYQEALALGLDDKDVIVRRRLIQKMQFLTEDVAAMREPSDEALQAYLAAHAEHYAIPGRVSFTHIYFSRELRGDRADADAQTLLTQLQTDPNLEPSQQQGDRSMLPVTYNLASAQTLTNTFGGNFAQEIAGVREKGWQGPFHSAYGSHLVNLTQIEPGHPATLAEVRKYVRLDWLQEQRQQLDEQLYQQLRERYTVSIDQEALNLAVQGDNK</sequence>
<keyword evidence="2" id="KW-1133">Transmembrane helix</keyword>
<evidence type="ECO:0000313" key="4">
    <source>
        <dbReference type="EMBL" id="GET43893.1"/>
    </source>
</evidence>
<accession>A0AAV3XNJ3</accession>
<comment type="caution">
    <text evidence="4">The sequence shown here is derived from an EMBL/GenBank/DDBJ whole genome shotgun (WGS) entry which is preliminary data.</text>
</comment>
<feature type="domain" description="PpiC" evidence="3">
    <location>
        <begin position="143"/>
        <end position="273"/>
    </location>
</feature>
<dbReference type="InterPro" id="IPR000297">
    <property type="entry name" value="PPIase_PpiC"/>
</dbReference>
<dbReference type="InterPro" id="IPR050245">
    <property type="entry name" value="PrsA_foldase"/>
</dbReference>
<evidence type="ECO:0000259" key="3">
    <source>
        <dbReference type="Pfam" id="PF13145"/>
    </source>
</evidence>
<dbReference type="AlphaFoldDB" id="A0AAV3XNJ3"/>
<name>A0AAV3XNJ3_9CYAN</name>
<dbReference type="GO" id="GO:0003755">
    <property type="term" value="F:peptidyl-prolyl cis-trans isomerase activity"/>
    <property type="evidence" value="ECO:0007669"/>
    <property type="project" value="InterPro"/>
</dbReference>
<proteinExistence type="predicted"/>
<evidence type="ECO:0000313" key="5">
    <source>
        <dbReference type="Proteomes" id="UP001050975"/>
    </source>
</evidence>
<evidence type="ECO:0000256" key="1">
    <source>
        <dbReference type="SAM" id="MobiDB-lite"/>
    </source>
</evidence>
<keyword evidence="5" id="KW-1185">Reference proteome</keyword>
<keyword evidence="2" id="KW-0472">Membrane</keyword>
<evidence type="ECO:0000256" key="2">
    <source>
        <dbReference type="SAM" id="Phobius"/>
    </source>
</evidence>
<feature type="compositionally biased region" description="Polar residues" evidence="1">
    <location>
        <begin position="1"/>
        <end position="16"/>
    </location>
</feature>
<dbReference type="EMBL" id="BLAY01000266">
    <property type="protein sequence ID" value="GET43893.1"/>
    <property type="molecule type" value="Genomic_DNA"/>
</dbReference>
<dbReference type="PANTHER" id="PTHR47245">
    <property type="entry name" value="PEPTIDYLPROLYL ISOMERASE"/>
    <property type="match status" value="1"/>
</dbReference>
<dbReference type="Pfam" id="PF13145">
    <property type="entry name" value="Rotamase_2"/>
    <property type="match status" value="1"/>
</dbReference>
<protein>
    <recommendedName>
        <fullName evidence="3">PpiC domain-containing protein</fullName>
    </recommendedName>
</protein>